<dbReference type="RefSeq" id="WP_012964736.1">
    <property type="nucleotide sequence ID" value="NC_013849.1"/>
</dbReference>
<dbReference type="AlphaFoldDB" id="D3S1T2"/>
<keyword evidence="2" id="KW-1185">Reference proteome</keyword>
<organism evidence="1 2">
    <name type="scientific">Ferroglobus placidus (strain DSM 10642 / AEDII12DO)</name>
    <dbReference type="NCBI Taxonomy" id="589924"/>
    <lineage>
        <taxon>Archaea</taxon>
        <taxon>Methanobacteriati</taxon>
        <taxon>Methanobacteriota</taxon>
        <taxon>Archaeoglobi</taxon>
        <taxon>Archaeoglobales</taxon>
        <taxon>Archaeoglobaceae</taxon>
        <taxon>Ferroglobus</taxon>
    </lineage>
</organism>
<dbReference type="NCBIfam" id="TIGR04140">
    <property type="entry name" value="chp_AF_0576"/>
    <property type="match status" value="1"/>
</dbReference>
<dbReference type="PaxDb" id="589924-Ferp_0204"/>
<evidence type="ECO:0000313" key="1">
    <source>
        <dbReference type="EMBL" id="ADC64389.1"/>
    </source>
</evidence>
<dbReference type="InterPro" id="IPR026486">
    <property type="entry name" value="CHP_AF_0576"/>
</dbReference>
<dbReference type="STRING" id="589924.Ferp_0204"/>
<dbReference type="GeneID" id="8777698"/>
<dbReference type="eggNOG" id="arCOG12195">
    <property type="taxonomic scope" value="Archaea"/>
</dbReference>
<reference evidence="2" key="1">
    <citation type="submission" date="2010-02" db="EMBL/GenBank/DDBJ databases">
        <title>Complete sequence of Ferroglobus placidus DSM 10642.</title>
        <authorList>
            <consortium name="US DOE Joint Genome Institute"/>
            <person name="Lucas S."/>
            <person name="Copeland A."/>
            <person name="Lapidus A."/>
            <person name="Cheng J.-F."/>
            <person name="Bruce D."/>
            <person name="Goodwin L."/>
            <person name="Pitluck S."/>
            <person name="Saunders E."/>
            <person name="Brettin T."/>
            <person name="Detter J.C."/>
            <person name="Han C."/>
            <person name="Tapia R."/>
            <person name="Larimer F."/>
            <person name="Land M."/>
            <person name="Hauser L."/>
            <person name="Kyrpides N."/>
            <person name="Ivanova N."/>
            <person name="Holmes D."/>
            <person name="Lovley D."/>
            <person name="Kyrpides N."/>
            <person name="Anderson I.J."/>
            <person name="Woyke T."/>
        </authorList>
    </citation>
    <scope>NUCLEOTIDE SEQUENCE [LARGE SCALE GENOMIC DNA]</scope>
    <source>
        <strain evidence="2">DSM 10642 / AEDII12DO</strain>
    </source>
</reference>
<evidence type="ECO:0000313" key="2">
    <source>
        <dbReference type="Proteomes" id="UP000002613"/>
    </source>
</evidence>
<dbReference type="Proteomes" id="UP000002613">
    <property type="component" value="Chromosome"/>
</dbReference>
<dbReference type="EMBL" id="CP001899">
    <property type="protein sequence ID" value="ADC64389.1"/>
    <property type="molecule type" value="Genomic_DNA"/>
</dbReference>
<proteinExistence type="predicted"/>
<accession>D3S1T2</accession>
<name>D3S1T2_FERPA</name>
<dbReference type="HOGENOM" id="CLU_2475853_0_0_2"/>
<dbReference type="KEGG" id="fpl:Ferp_0204"/>
<reference evidence="1 2" key="2">
    <citation type="journal article" date="2011" name="Stand. Genomic Sci.">
        <title>Complete genome sequence of Ferroglobus placidus AEDII12DO.</title>
        <authorList>
            <person name="Anderson I."/>
            <person name="Risso C."/>
            <person name="Holmes D."/>
            <person name="Lucas S."/>
            <person name="Copeland A."/>
            <person name="Lapidus A."/>
            <person name="Cheng J.F."/>
            <person name="Bruce D."/>
            <person name="Goodwin L."/>
            <person name="Pitluck S."/>
            <person name="Saunders E."/>
            <person name="Brettin T."/>
            <person name="Detter J.C."/>
            <person name="Han C."/>
            <person name="Tapia R."/>
            <person name="Larimer F."/>
            <person name="Land M."/>
            <person name="Hauser L."/>
            <person name="Woyke T."/>
            <person name="Lovley D."/>
            <person name="Kyrpides N."/>
            <person name="Ivanova N."/>
        </authorList>
    </citation>
    <scope>NUCLEOTIDE SEQUENCE [LARGE SCALE GENOMIC DNA]</scope>
    <source>
        <strain evidence="2">DSM 10642 / AEDII12DO</strain>
    </source>
</reference>
<gene>
    <name evidence="1" type="ordered locus">Ferp_0204</name>
</gene>
<sequence length="87" mass="9932">MAVQIFVHLLGFSKDRVKEIFERILSELSSSVEVIGDAIICENPEVFVCLREKEPYFLIPRTEVVIICNEKVHRKIREKIMISAAGG</sequence>
<protein>
    <submittedName>
        <fullName evidence="1">Uncharacterized protein</fullName>
    </submittedName>
</protein>